<feature type="region of interest" description="Disordered" evidence="12">
    <location>
        <begin position="24"/>
        <end position="43"/>
    </location>
</feature>
<feature type="binding site" evidence="9">
    <location>
        <position position="386"/>
    </location>
    <ligand>
        <name>Zn(2+)</name>
        <dbReference type="ChEBI" id="CHEBI:29105"/>
        <label>2</label>
    </ligand>
</feature>
<feature type="binding site" evidence="9">
    <location>
        <position position="195"/>
    </location>
    <ligand>
        <name>Mg(2+)</name>
        <dbReference type="ChEBI" id="CHEBI:18420"/>
    </ligand>
</feature>
<dbReference type="PRINTS" id="PR00113">
    <property type="entry name" value="ALKPHPHTASE"/>
</dbReference>
<keyword evidence="13" id="KW-1133">Transmembrane helix</keyword>
<protein>
    <recommendedName>
        <fullName evidence="2 11">Alkaline phosphatase</fullName>
        <ecNumber evidence="2 11">3.1.3.1</ecNumber>
    </recommendedName>
</protein>
<reference evidence="14 15" key="1">
    <citation type="journal article" date="2019" name="Sci. Rep.">
        <title>Nanopore sequencing improves the draft genome of the human pathogenic amoeba Naegleria fowleri.</title>
        <authorList>
            <person name="Liechti N."/>
            <person name="Schurch N."/>
            <person name="Bruggmann R."/>
            <person name="Wittwer M."/>
        </authorList>
    </citation>
    <scope>NUCLEOTIDE SEQUENCE [LARGE SCALE GENOMIC DNA]</scope>
    <source>
        <strain evidence="14 15">ATCC 30894</strain>
    </source>
</reference>
<feature type="binding site" evidence="9">
    <location>
        <position position="338"/>
    </location>
    <ligand>
        <name>Mg(2+)</name>
        <dbReference type="ChEBI" id="CHEBI:18420"/>
    </ligand>
</feature>
<keyword evidence="3" id="KW-0597">Phosphoprotein</keyword>
<organism evidence="14 15">
    <name type="scientific">Naegleria fowleri</name>
    <name type="common">Brain eating amoeba</name>
    <dbReference type="NCBI Taxonomy" id="5763"/>
    <lineage>
        <taxon>Eukaryota</taxon>
        <taxon>Discoba</taxon>
        <taxon>Heterolobosea</taxon>
        <taxon>Tetramitia</taxon>
        <taxon>Eutetramitia</taxon>
        <taxon>Vahlkampfiidae</taxon>
        <taxon>Naegleria</taxon>
    </lineage>
</organism>
<evidence type="ECO:0000256" key="9">
    <source>
        <dbReference type="PIRSR" id="PIRSR601952-2"/>
    </source>
</evidence>
<comment type="caution">
    <text evidence="14">The sequence shown here is derived from an EMBL/GenBank/DDBJ whole genome shotgun (WGS) entry which is preliminary data.</text>
</comment>
<dbReference type="GO" id="GO:0046872">
    <property type="term" value="F:metal ion binding"/>
    <property type="evidence" value="ECO:0007669"/>
    <property type="project" value="UniProtKB-KW"/>
</dbReference>
<proteinExistence type="inferred from homology"/>
<evidence type="ECO:0000256" key="4">
    <source>
        <dbReference type="ARBA" id="ARBA00022723"/>
    </source>
</evidence>
<keyword evidence="7 9" id="KW-0460">Magnesium</keyword>
<keyword evidence="15" id="KW-1185">Reference proteome</keyword>
<feature type="binding site" evidence="9">
    <location>
        <position position="347"/>
    </location>
    <ligand>
        <name>Zn(2+)</name>
        <dbReference type="ChEBI" id="CHEBI:29105"/>
        <label>2</label>
    </ligand>
</feature>
<evidence type="ECO:0000256" key="8">
    <source>
        <dbReference type="PIRSR" id="PIRSR601952-1"/>
    </source>
</evidence>
<dbReference type="Gene3D" id="1.10.60.40">
    <property type="match status" value="1"/>
</dbReference>
<dbReference type="InterPro" id="IPR017850">
    <property type="entry name" value="Alkaline_phosphatase_core_sf"/>
</dbReference>
<keyword evidence="13" id="KW-0812">Transmembrane</keyword>
<feature type="binding site" evidence="9">
    <location>
        <position position="343"/>
    </location>
    <ligand>
        <name>Zn(2+)</name>
        <dbReference type="ChEBI" id="CHEBI:29105"/>
        <label>2</label>
    </ligand>
</feature>
<evidence type="ECO:0000256" key="6">
    <source>
        <dbReference type="ARBA" id="ARBA00022833"/>
    </source>
</evidence>
<dbReference type="OMA" id="KAAGYMT"/>
<dbReference type="GO" id="GO:0004035">
    <property type="term" value="F:alkaline phosphatase activity"/>
    <property type="evidence" value="ECO:0007669"/>
    <property type="project" value="UniProtKB-EC"/>
</dbReference>
<evidence type="ECO:0000256" key="1">
    <source>
        <dbReference type="ARBA" id="ARBA00005984"/>
    </source>
</evidence>
<dbReference type="SMART" id="SM00098">
    <property type="entry name" value="alkPPc"/>
    <property type="match status" value="1"/>
</dbReference>
<dbReference type="Gene3D" id="3.40.720.10">
    <property type="entry name" value="Alkaline Phosphatase, subunit A"/>
    <property type="match status" value="1"/>
</dbReference>
<feature type="binding site" evidence="9">
    <location>
        <position position="98"/>
    </location>
    <ligand>
        <name>Mg(2+)</name>
        <dbReference type="ChEBI" id="CHEBI:18420"/>
    </ligand>
</feature>
<dbReference type="VEuPathDB" id="AmoebaDB:NfTy_047160"/>
<evidence type="ECO:0000256" key="2">
    <source>
        <dbReference type="ARBA" id="ARBA00012647"/>
    </source>
</evidence>
<evidence type="ECO:0000313" key="15">
    <source>
        <dbReference type="Proteomes" id="UP000444721"/>
    </source>
</evidence>
<dbReference type="PROSITE" id="PS00123">
    <property type="entry name" value="ALKALINE_PHOSPHATASE"/>
    <property type="match status" value="1"/>
</dbReference>
<feature type="binding site" evidence="9">
    <location>
        <position position="197"/>
    </location>
    <ligand>
        <name>Mg(2+)</name>
        <dbReference type="ChEBI" id="CHEBI:18420"/>
    </ligand>
</feature>
<dbReference type="CDD" id="cd16012">
    <property type="entry name" value="ALP"/>
    <property type="match status" value="1"/>
</dbReference>
<feature type="binding site" evidence="9">
    <location>
        <position position="481"/>
    </location>
    <ligand>
        <name>Zn(2+)</name>
        <dbReference type="ChEBI" id="CHEBI:29105"/>
        <label>2</label>
    </ligand>
</feature>
<feature type="active site" description="Phosphoserine intermediate" evidence="8">
    <location>
        <position position="144"/>
    </location>
</feature>
<evidence type="ECO:0000256" key="13">
    <source>
        <dbReference type="SAM" id="Phobius"/>
    </source>
</evidence>
<evidence type="ECO:0000256" key="3">
    <source>
        <dbReference type="ARBA" id="ARBA00022553"/>
    </source>
</evidence>
<keyword evidence="4 9" id="KW-0479">Metal-binding</keyword>
<dbReference type="VEuPathDB" id="AmoebaDB:NF0124600"/>
<evidence type="ECO:0000256" key="7">
    <source>
        <dbReference type="ARBA" id="ARBA00022842"/>
    </source>
</evidence>
<evidence type="ECO:0000256" key="5">
    <source>
        <dbReference type="ARBA" id="ARBA00022801"/>
    </source>
</evidence>
<comment type="catalytic activity">
    <reaction evidence="11">
        <text>a phosphate monoester + H2O = an alcohol + phosphate</text>
        <dbReference type="Rhea" id="RHEA:15017"/>
        <dbReference type="ChEBI" id="CHEBI:15377"/>
        <dbReference type="ChEBI" id="CHEBI:30879"/>
        <dbReference type="ChEBI" id="CHEBI:43474"/>
        <dbReference type="ChEBI" id="CHEBI:67140"/>
        <dbReference type="EC" id="3.1.3.1"/>
    </reaction>
</comment>
<dbReference type="PANTHER" id="PTHR11596:SF5">
    <property type="entry name" value="ALKALINE PHOSPHATASE"/>
    <property type="match status" value="1"/>
</dbReference>
<dbReference type="VEuPathDB" id="AmoebaDB:FDP41_008987"/>
<comment type="cofactor">
    <cofactor evidence="9">
        <name>Zn(2+)</name>
        <dbReference type="ChEBI" id="CHEBI:29105"/>
    </cofactor>
    <text evidence="9">Binds 2 Zn(2+) ions.</text>
</comment>
<dbReference type="OrthoDB" id="7392499at2759"/>
<dbReference type="AlphaFoldDB" id="A0A6A5BFI9"/>
<feature type="transmembrane region" description="Helical" evidence="13">
    <location>
        <begin position="52"/>
        <end position="77"/>
    </location>
</feature>
<dbReference type="Proteomes" id="UP000444721">
    <property type="component" value="Unassembled WGS sequence"/>
</dbReference>
<evidence type="ECO:0000313" key="14">
    <source>
        <dbReference type="EMBL" id="KAF0972738.1"/>
    </source>
</evidence>
<dbReference type="InterPro" id="IPR018299">
    <property type="entry name" value="Alkaline_phosphatase_AS"/>
</dbReference>
<keyword evidence="13" id="KW-0472">Membrane</keyword>
<name>A0A6A5BFI9_NAEFO</name>
<comment type="cofactor">
    <cofactor evidence="9">
        <name>Mg(2+)</name>
        <dbReference type="ChEBI" id="CHEBI:18420"/>
    </cofactor>
    <text evidence="9">Binds 1 Mg(2+) ion.</text>
</comment>
<evidence type="ECO:0000256" key="10">
    <source>
        <dbReference type="RuleBase" id="RU003946"/>
    </source>
</evidence>
<dbReference type="EMBL" id="VFQX01000066">
    <property type="protein sequence ID" value="KAF0972738.1"/>
    <property type="molecule type" value="Genomic_DNA"/>
</dbReference>
<dbReference type="PANTHER" id="PTHR11596">
    <property type="entry name" value="ALKALINE PHOSPHATASE"/>
    <property type="match status" value="1"/>
</dbReference>
<comment type="similarity">
    <text evidence="1 10">Belongs to the alkaline phosphatase family.</text>
</comment>
<gene>
    <name evidence="14" type="ORF">FDP41_008987</name>
</gene>
<keyword evidence="6 9" id="KW-0862">Zinc</keyword>
<evidence type="ECO:0000256" key="11">
    <source>
        <dbReference type="RuleBase" id="RU003947"/>
    </source>
</evidence>
<dbReference type="InterPro" id="IPR001952">
    <property type="entry name" value="Alkaline_phosphatase"/>
</dbReference>
<sequence length="534" mass="58542">MDSSSFDERELETRHIRSDRLERGLAGGGVSSSNNSTTTSGLSASLKQTPTWIIYMLVGMAVLVMLSLTLNIVLYVIGLKQHTEEIVVPKNVIFMIGDGFGPAAQTFARFMMKNSVTQNKSLALDPFLVGSSRTFSSDSDVTDSAAGATAFSCALKSYNGAIGVDPSKKPCGTLLEAALKKGMRTGLVATNPVTDATPAAFSAHVSHRSMQDKIAYQQIRMMSDLFGKMRDRKYGIDIIMGGGRSYFIPKESNGSLRKDSIDLVQMAKDQGYQYVTNVDELLKADKLPLLGLFAPTTMKYTIDRLETNEPEPTLPQMTTKALELISKNNENGFFLMVEGSRIDHCAHSNDIACQWQEVIAYNEAFKIVQEFAANNPDTLVISTADHETGGITLNRDVDGNSEYAFYTEQIRPIKHSTEYIANLITDPTNFTQVSLILSQNGIPSLSSSEHALMQSIQPPLMFGIDEVINRRARIGFSTRGHTAVDVNVYSFGPGSQNYYGNRDNTDVGKIVANLLGFNLTDITTMVNIYMNANP</sequence>
<dbReference type="SUPFAM" id="SSF53649">
    <property type="entry name" value="Alkaline phosphatase-like"/>
    <property type="match status" value="1"/>
</dbReference>
<evidence type="ECO:0000256" key="12">
    <source>
        <dbReference type="SAM" id="MobiDB-lite"/>
    </source>
</evidence>
<keyword evidence="5 11" id="KW-0378">Hydrolase</keyword>
<feature type="binding site" evidence="9">
    <location>
        <position position="98"/>
    </location>
    <ligand>
        <name>Zn(2+)</name>
        <dbReference type="ChEBI" id="CHEBI:29105"/>
        <label>2</label>
    </ligand>
</feature>
<feature type="binding site" evidence="9">
    <location>
        <position position="385"/>
    </location>
    <ligand>
        <name>Zn(2+)</name>
        <dbReference type="ChEBI" id="CHEBI:29105"/>
        <label>2</label>
    </ligand>
</feature>
<dbReference type="GeneID" id="68116204"/>
<dbReference type="RefSeq" id="XP_044557452.1">
    <property type="nucleotide sequence ID" value="XM_044712897.1"/>
</dbReference>
<dbReference type="Pfam" id="PF00245">
    <property type="entry name" value="Alk_phosphatase"/>
    <property type="match status" value="1"/>
</dbReference>
<accession>A0A6A5BFI9</accession>
<dbReference type="EC" id="3.1.3.1" evidence="2 11"/>
<feature type="compositionally biased region" description="Low complexity" evidence="12">
    <location>
        <begin position="31"/>
        <end position="43"/>
    </location>
</feature>